<organism evidence="1 2">
    <name type="scientific">Arachis hypogaea</name>
    <name type="common">Peanut</name>
    <dbReference type="NCBI Taxonomy" id="3818"/>
    <lineage>
        <taxon>Eukaryota</taxon>
        <taxon>Viridiplantae</taxon>
        <taxon>Streptophyta</taxon>
        <taxon>Embryophyta</taxon>
        <taxon>Tracheophyta</taxon>
        <taxon>Spermatophyta</taxon>
        <taxon>Magnoliopsida</taxon>
        <taxon>eudicotyledons</taxon>
        <taxon>Gunneridae</taxon>
        <taxon>Pentapetalae</taxon>
        <taxon>rosids</taxon>
        <taxon>fabids</taxon>
        <taxon>Fabales</taxon>
        <taxon>Fabaceae</taxon>
        <taxon>Papilionoideae</taxon>
        <taxon>50 kb inversion clade</taxon>
        <taxon>dalbergioids sensu lato</taxon>
        <taxon>Dalbergieae</taxon>
        <taxon>Pterocarpus clade</taxon>
        <taxon>Arachis</taxon>
    </lineage>
</organism>
<accession>A0A444XC13</accession>
<evidence type="ECO:0000313" key="2">
    <source>
        <dbReference type="Proteomes" id="UP000289738"/>
    </source>
</evidence>
<proteinExistence type="predicted"/>
<gene>
    <name evidence="1" type="ORF">Ahy_B09g094696</name>
</gene>
<sequence length="94" mass="11035">MLRWLYSGKRTLCFPSLQQLSIFGRTLWRMTTFCPHIHIINLNSLKLRSGQSKYGPYEVQWEDDVATTIRKINNKKIPWTNGDEEEKGGDEDEC</sequence>
<keyword evidence="2" id="KW-1185">Reference proteome</keyword>
<protein>
    <submittedName>
        <fullName evidence="1">Uncharacterized protein</fullName>
    </submittedName>
</protein>
<dbReference type="Proteomes" id="UP000289738">
    <property type="component" value="Chromosome B09"/>
</dbReference>
<evidence type="ECO:0000313" key="1">
    <source>
        <dbReference type="EMBL" id="RYQ87220.1"/>
    </source>
</evidence>
<name>A0A444XC13_ARAHY</name>
<comment type="caution">
    <text evidence="1">The sequence shown here is derived from an EMBL/GenBank/DDBJ whole genome shotgun (WGS) entry which is preliminary data.</text>
</comment>
<dbReference type="AlphaFoldDB" id="A0A444XC13"/>
<dbReference type="EMBL" id="SDMP01000019">
    <property type="protein sequence ID" value="RYQ87220.1"/>
    <property type="molecule type" value="Genomic_DNA"/>
</dbReference>
<reference evidence="1 2" key="1">
    <citation type="submission" date="2019-01" db="EMBL/GenBank/DDBJ databases">
        <title>Sequencing of cultivated peanut Arachis hypogaea provides insights into genome evolution and oil improvement.</title>
        <authorList>
            <person name="Chen X."/>
        </authorList>
    </citation>
    <scope>NUCLEOTIDE SEQUENCE [LARGE SCALE GENOMIC DNA]</scope>
    <source>
        <strain evidence="2">cv. Fuhuasheng</strain>
        <tissue evidence="1">Leaves</tissue>
    </source>
</reference>